<dbReference type="SUPFAM" id="SSF48403">
    <property type="entry name" value="Ankyrin repeat"/>
    <property type="match status" value="1"/>
</dbReference>
<comment type="caution">
    <text evidence="1">The sequence shown here is derived from an EMBL/GenBank/DDBJ whole genome shotgun (WGS) entry which is preliminary data.</text>
</comment>
<keyword evidence="2" id="KW-1185">Reference proteome</keyword>
<dbReference type="InterPro" id="IPR036770">
    <property type="entry name" value="Ankyrin_rpt-contain_sf"/>
</dbReference>
<dbReference type="EMBL" id="LNYL01000022">
    <property type="protein sequence ID" value="KTD29650.1"/>
    <property type="molecule type" value="Genomic_DNA"/>
</dbReference>
<sequence length="132" mass="15232">MFENGAKCVFYRGSTAEQTVFHYAAYFGRIEIIRYLITQKFNITAIVPALQKTGLTFALEEKKWPTAARILMSQDTMESIAAKDKLLIQDNLDNIYQAYAEERNHLPKELPLNVMHLLILTPACTHRYINFC</sequence>
<dbReference type="Proteomes" id="UP000054908">
    <property type="component" value="Unassembled WGS sequence"/>
</dbReference>
<organism evidence="1 2">
    <name type="scientific">Legionella maceachernii</name>
    <dbReference type="NCBI Taxonomy" id="466"/>
    <lineage>
        <taxon>Bacteria</taxon>
        <taxon>Pseudomonadati</taxon>
        <taxon>Pseudomonadota</taxon>
        <taxon>Gammaproteobacteria</taxon>
        <taxon>Legionellales</taxon>
        <taxon>Legionellaceae</taxon>
        <taxon>Legionella</taxon>
    </lineage>
</organism>
<evidence type="ECO:0008006" key="3">
    <source>
        <dbReference type="Google" id="ProtNLM"/>
    </source>
</evidence>
<dbReference type="AlphaFoldDB" id="A0A0W0WBF8"/>
<accession>A0A0W0WBF8</accession>
<evidence type="ECO:0000313" key="1">
    <source>
        <dbReference type="EMBL" id="KTD29650.1"/>
    </source>
</evidence>
<proteinExistence type="predicted"/>
<evidence type="ECO:0000313" key="2">
    <source>
        <dbReference type="Proteomes" id="UP000054908"/>
    </source>
</evidence>
<gene>
    <name evidence="1" type="ORF">Lmac_0825</name>
</gene>
<protein>
    <recommendedName>
        <fullName evidence="3">Ankyrin repeats (3 copies)</fullName>
    </recommendedName>
</protein>
<reference evidence="1 2" key="1">
    <citation type="submission" date="2015-11" db="EMBL/GenBank/DDBJ databases">
        <title>Genomic analysis of 38 Legionella species identifies large and diverse effector repertoires.</title>
        <authorList>
            <person name="Burstein D."/>
            <person name="Amaro F."/>
            <person name="Zusman T."/>
            <person name="Lifshitz Z."/>
            <person name="Cohen O."/>
            <person name="Gilbert J.A."/>
            <person name="Pupko T."/>
            <person name="Shuman H.A."/>
            <person name="Segal G."/>
        </authorList>
    </citation>
    <scope>NUCLEOTIDE SEQUENCE [LARGE SCALE GENOMIC DNA]</scope>
    <source>
        <strain evidence="1 2">PX-1-G2-E2</strain>
    </source>
</reference>
<name>A0A0W0WBF8_9GAMM</name>